<gene>
    <name evidence="1" type="ORF">OCBIM_22034511mg</name>
</gene>
<name>A0A0L8GGB0_OCTBM</name>
<protein>
    <submittedName>
        <fullName evidence="1">Uncharacterized protein</fullName>
    </submittedName>
</protein>
<evidence type="ECO:0000313" key="1">
    <source>
        <dbReference type="EMBL" id="KOF75575.1"/>
    </source>
</evidence>
<dbReference type="AlphaFoldDB" id="A0A0L8GGB0"/>
<reference evidence="1" key="1">
    <citation type="submission" date="2015-07" db="EMBL/GenBank/DDBJ databases">
        <title>MeaNS - Measles Nucleotide Surveillance Program.</title>
        <authorList>
            <person name="Tran T."/>
            <person name="Druce J."/>
        </authorList>
    </citation>
    <scope>NUCLEOTIDE SEQUENCE</scope>
    <source>
        <strain evidence="1">UCB-OBI-ISO-001</strain>
        <tissue evidence="1">Gonad</tissue>
    </source>
</reference>
<organism evidence="1">
    <name type="scientific">Octopus bimaculoides</name>
    <name type="common">California two-spotted octopus</name>
    <dbReference type="NCBI Taxonomy" id="37653"/>
    <lineage>
        <taxon>Eukaryota</taxon>
        <taxon>Metazoa</taxon>
        <taxon>Spiralia</taxon>
        <taxon>Lophotrochozoa</taxon>
        <taxon>Mollusca</taxon>
        <taxon>Cephalopoda</taxon>
        <taxon>Coleoidea</taxon>
        <taxon>Octopodiformes</taxon>
        <taxon>Octopoda</taxon>
        <taxon>Incirrata</taxon>
        <taxon>Octopodidae</taxon>
        <taxon>Octopus</taxon>
    </lineage>
</organism>
<proteinExistence type="predicted"/>
<accession>A0A0L8GGB0</accession>
<sequence>MSDIRVPKQLLFGQFPTGRSVGRPLLCFEDQLKDNLKQCNIPFASWKNKASKHRTWHQSCFSSVQKFEQS</sequence>
<dbReference type="EMBL" id="KQ422063">
    <property type="protein sequence ID" value="KOF75575.1"/>
    <property type="molecule type" value="Genomic_DNA"/>
</dbReference>